<protein>
    <submittedName>
        <fullName evidence="1">Uncharacterized protein</fullName>
    </submittedName>
</protein>
<reference evidence="1 2" key="1">
    <citation type="journal article" date="2018" name="New Phytol.">
        <title>Phylogenomics of Endogonaceae and evolution of mycorrhizas within Mucoromycota.</title>
        <authorList>
            <person name="Chang Y."/>
            <person name="Desiro A."/>
            <person name="Na H."/>
            <person name="Sandor L."/>
            <person name="Lipzen A."/>
            <person name="Clum A."/>
            <person name="Barry K."/>
            <person name="Grigoriev I.V."/>
            <person name="Martin F.M."/>
            <person name="Stajich J.E."/>
            <person name="Smith M.E."/>
            <person name="Bonito G."/>
            <person name="Spatafora J.W."/>
        </authorList>
    </citation>
    <scope>NUCLEOTIDE SEQUENCE [LARGE SCALE GENOMIC DNA]</scope>
    <source>
        <strain evidence="1 2">AD002</strain>
    </source>
</reference>
<organism evidence="1 2">
    <name type="scientific">Jimgerdemannia flammicorona</name>
    <dbReference type="NCBI Taxonomy" id="994334"/>
    <lineage>
        <taxon>Eukaryota</taxon>
        <taxon>Fungi</taxon>
        <taxon>Fungi incertae sedis</taxon>
        <taxon>Mucoromycota</taxon>
        <taxon>Mucoromycotina</taxon>
        <taxon>Endogonomycetes</taxon>
        <taxon>Endogonales</taxon>
        <taxon>Endogonaceae</taxon>
        <taxon>Jimgerdemannia</taxon>
    </lineage>
</organism>
<name>A0A433Q1G9_9FUNG</name>
<evidence type="ECO:0000313" key="2">
    <source>
        <dbReference type="Proteomes" id="UP000274822"/>
    </source>
</evidence>
<keyword evidence="2" id="KW-1185">Reference proteome</keyword>
<evidence type="ECO:0000313" key="1">
    <source>
        <dbReference type="EMBL" id="RUS23534.1"/>
    </source>
</evidence>
<dbReference type="Proteomes" id="UP000274822">
    <property type="component" value="Unassembled WGS sequence"/>
</dbReference>
<comment type="caution">
    <text evidence="1">The sequence shown here is derived from an EMBL/GenBank/DDBJ whole genome shotgun (WGS) entry which is preliminary data.</text>
</comment>
<proteinExistence type="predicted"/>
<dbReference type="AlphaFoldDB" id="A0A433Q1G9"/>
<sequence>MSVCASADMSLYLSLVTLFMVSRRRDARIPINSPRIYSATFLNISSVSLVTCSLGSTRLGSDADAGAGSIASLMELGGETEVVSSGGAADFSTTRVGFAADMMWLSGGRRENLPLSISRRPSCHHRAHSRR</sequence>
<dbReference type="EMBL" id="RBNJ01019478">
    <property type="protein sequence ID" value="RUS23534.1"/>
    <property type="molecule type" value="Genomic_DNA"/>
</dbReference>
<accession>A0A433Q1G9</accession>
<gene>
    <name evidence="1" type="ORF">BC938DRAFT_474991</name>
</gene>